<sequence>MGIAKTNVMRLLDKEKIPYEITSYDISDGKIDGVAVAAKIGKAPEQVYKTLVVCGHSKNYYVFVIPVIQELDLKKASKIVGEKNIEMLHVKDLQKVTGYIRGGCSPIGMKKQFKTYIHEAAKSQQKITFSAGKVGFQVTIAPEHLSAYINGDFADLVID</sequence>
<organism evidence="1 2">
    <name type="scientific">Sporanaerobium hydrogeniformans</name>
    <dbReference type="NCBI Taxonomy" id="3072179"/>
    <lineage>
        <taxon>Bacteria</taxon>
        <taxon>Bacillati</taxon>
        <taxon>Bacillota</taxon>
        <taxon>Clostridia</taxon>
        <taxon>Lachnospirales</taxon>
        <taxon>Lachnospiraceae</taxon>
        <taxon>Sporanaerobium</taxon>
    </lineage>
</organism>
<evidence type="ECO:0000313" key="1">
    <source>
        <dbReference type="EMBL" id="PHV71705.1"/>
    </source>
</evidence>
<accession>A0AC61DFM2</accession>
<keyword evidence="2" id="KW-1185">Reference proteome</keyword>
<comment type="caution">
    <text evidence="1">The sequence shown here is derived from an EMBL/GenBank/DDBJ whole genome shotgun (WGS) entry which is preliminary data.</text>
</comment>
<evidence type="ECO:0000313" key="2">
    <source>
        <dbReference type="Proteomes" id="UP000224460"/>
    </source>
</evidence>
<gene>
    <name evidence="1" type="ORF">CS063_03855</name>
</gene>
<reference evidence="1" key="1">
    <citation type="submission" date="2017-10" db="EMBL/GenBank/DDBJ databases">
        <title>Genome sequence of cellulolytic Lachnospiraceae bacterium XHS1971 isolated from hotspring sediment.</title>
        <authorList>
            <person name="Vasudevan G."/>
            <person name="Joshi A.J."/>
            <person name="Hivarkar S."/>
            <person name="Lanjekar V.B."/>
            <person name="Dhakephalkar P.K."/>
            <person name="Dagar S."/>
        </authorList>
    </citation>
    <scope>NUCLEOTIDE SEQUENCE</scope>
    <source>
        <strain evidence="1">XHS1971</strain>
    </source>
</reference>
<dbReference type="EMBL" id="PEDL01000002">
    <property type="protein sequence ID" value="PHV71705.1"/>
    <property type="molecule type" value="Genomic_DNA"/>
</dbReference>
<dbReference type="Proteomes" id="UP000224460">
    <property type="component" value="Unassembled WGS sequence"/>
</dbReference>
<proteinExistence type="predicted"/>
<protein>
    <submittedName>
        <fullName evidence="1">Cys-tRNA(Pro) deacylase</fullName>
    </submittedName>
</protein>
<name>A0AC61DFM2_9FIRM</name>